<organism evidence="1 2">
    <name type="scientific">Metabacillus sediminis</name>
    <dbReference type="NCBI Taxonomy" id="3117746"/>
    <lineage>
        <taxon>Bacteria</taxon>
        <taxon>Bacillati</taxon>
        <taxon>Bacillota</taxon>
        <taxon>Bacilli</taxon>
        <taxon>Bacillales</taxon>
        <taxon>Bacillaceae</taxon>
        <taxon>Metabacillus</taxon>
    </lineage>
</organism>
<dbReference type="Proteomes" id="UP001377337">
    <property type="component" value="Chromosome"/>
</dbReference>
<protein>
    <submittedName>
        <fullName evidence="1">Nuclease-related domain-containing protein</fullName>
    </submittedName>
</protein>
<dbReference type="RefSeq" id="WP_338777660.1">
    <property type="nucleotide sequence ID" value="NZ_CP147407.1"/>
</dbReference>
<sequence>MGQLIKLRDYISRYEIDPYHYTGQYIRLKKHQWERINKAWEERQFDPYLVPFPAEPDHGEEKASFWEKWPFRKQREHEEPVSESSSFAAEEDPDMLFSHVPASNNDLKHEFLDKIYRFQLKWASSTIREQSDFDRRYFYDETLQFFLKRLPDHNLYMHNAVLEVKNAAVEIGPVLITPAGIQCISWITGKKEDILVGSGERFWTIKSGKYTKKTLNPLLDLHRTTTIISRIIKSRGIDFPVMKRLIFEHGYADFQTPPYEVEVTDKRCFDEWFSKMRNLSSPIKHDQLRAVKAILDCTLTRSRIRSDWEEKGN</sequence>
<evidence type="ECO:0000313" key="1">
    <source>
        <dbReference type="EMBL" id="WXB95949.1"/>
    </source>
</evidence>
<keyword evidence="2" id="KW-1185">Reference proteome</keyword>
<evidence type="ECO:0000313" key="2">
    <source>
        <dbReference type="Proteomes" id="UP001377337"/>
    </source>
</evidence>
<proteinExistence type="predicted"/>
<reference evidence="1 2" key="1">
    <citation type="submission" date="2024-02" db="EMBL/GenBank/DDBJ databases">
        <title>Seven novel Bacillus-like species.</title>
        <authorList>
            <person name="Liu G."/>
        </authorList>
    </citation>
    <scope>NUCLEOTIDE SEQUENCE [LARGE SCALE GENOMIC DNA]</scope>
    <source>
        <strain evidence="1 2">FJAT-52054</strain>
    </source>
</reference>
<accession>A0ABZ2NE03</accession>
<dbReference type="EMBL" id="CP147407">
    <property type="protein sequence ID" value="WXB95949.1"/>
    <property type="molecule type" value="Genomic_DNA"/>
</dbReference>
<gene>
    <name evidence="1" type="ORF">WCV65_15475</name>
</gene>
<name>A0ABZ2NE03_9BACI</name>